<organism evidence="2 3">
    <name type="scientific">Punica granatum</name>
    <name type="common">Pomegranate</name>
    <dbReference type="NCBI Taxonomy" id="22663"/>
    <lineage>
        <taxon>Eukaryota</taxon>
        <taxon>Viridiplantae</taxon>
        <taxon>Streptophyta</taxon>
        <taxon>Embryophyta</taxon>
        <taxon>Tracheophyta</taxon>
        <taxon>Spermatophyta</taxon>
        <taxon>Magnoliopsida</taxon>
        <taxon>eudicotyledons</taxon>
        <taxon>Gunneridae</taxon>
        <taxon>Pentapetalae</taxon>
        <taxon>rosids</taxon>
        <taxon>malvids</taxon>
        <taxon>Myrtales</taxon>
        <taxon>Lythraceae</taxon>
        <taxon>Punica</taxon>
    </lineage>
</organism>
<feature type="compositionally biased region" description="Basic and acidic residues" evidence="1">
    <location>
        <begin position="142"/>
        <end position="168"/>
    </location>
</feature>
<feature type="compositionally biased region" description="Acidic residues" evidence="1">
    <location>
        <begin position="119"/>
        <end position="132"/>
    </location>
</feature>
<dbReference type="Proteomes" id="UP000233551">
    <property type="component" value="Unassembled WGS sequence"/>
</dbReference>
<comment type="caution">
    <text evidence="2">The sequence shown here is derived from an EMBL/GenBank/DDBJ whole genome shotgun (WGS) entry which is preliminary data.</text>
</comment>
<feature type="region of interest" description="Disordered" evidence="1">
    <location>
        <begin position="1"/>
        <end position="22"/>
    </location>
</feature>
<evidence type="ECO:0000313" key="3">
    <source>
        <dbReference type="Proteomes" id="UP000233551"/>
    </source>
</evidence>
<keyword evidence="3" id="KW-1185">Reference proteome</keyword>
<reference evidence="2 3" key="1">
    <citation type="submission" date="2017-11" db="EMBL/GenBank/DDBJ databases">
        <title>De-novo sequencing of pomegranate (Punica granatum L.) genome.</title>
        <authorList>
            <person name="Akparov Z."/>
            <person name="Amiraslanov A."/>
            <person name="Hajiyeva S."/>
            <person name="Abbasov M."/>
            <person name="Kaur K."/>
            <person name="Hamwieh A."/>
            <person name="Solovyev V."/>
            <person name="Salamov A."/>
            <person name="Braich B."/>
            <person name="Kosarev P."/>
            <person name="Mahmoud A."/>
            <person name="Hajiyev E."/>
            <person name="Babayeva S."/>
            <person name="Izzatullayeva V."/>
            <person name="Mammadov A."/>
            <person name="Mammadov A."/>
            <person name="Sharifova S."/>
            <person name="Ojaghi J."/>
            <person name="Eynullazada K."/>
            <person name="Bayramov B."/>
            <person name="Abdulazimova A."/>
            <person name="Shahmuradov I."/>
        </authorList>
    </citation>
    <scope>NUCLEOTIDE SEQUENCE [LARGE SCALE GENOMIC DNA]</scope>
    <source>
        <strain evidence="3">cv. AG2017</strain>
        <tissue evidence="2">Leaf</tissue>
    </source>
</reference>
<name>A0A2I0HQ91_PUNGR</name>
<sequence>MTPERLRWKPEKRGGHRGSSDDSTWELFALKTSWLAVKGGSLVVGARTASPVPRTEWESTWSQIGGVEGKIDELRVEGMSCGFVRRGRMRESKVVGAEKAVSSGQSKSVGCGRRIGEEAAAEEEEAGEEEEEARVFAGAEGPTERKTELSGSRELREESIELRAKARE</sequence>
<evidence type="ECO:0000313" key="2">
    <source>
        <dbReference type="EMBL" id="PKI33446.1"/>
    </source>
</evidence>
<protein>
    <submittedName>
        <fullName evidence="2">Uncharacterized protein</fullName>
    </submittedName>
</protein>
<dbReference type="EMBL" id="PGOL01006614">
    <property type="protein sequence ID" value="PKI33446.1"/>
    <property type="molecule type" value="Genomic_DNA"/>
</dbReference>
<evidence type="ECO:0000256" key="1">
    <source>
        <dbReference type="SAM" id="MobiDB-lite"/>
    </source>
</evidence>
<feature type="region of interest" description="Disordered" evidence="1">
    <location>
        <begin position="97"/>
        <end position="168"/>
    </location>
</feature>
<gene>
    <name evidence="2" type="ORF">CRG98_046163</name>
</gene>
<proteinExistence type="predicted"/>
<accession>A0A2I0HQ91</accession>
<feature type="compositionally biased region" description="Basic and acidic residues" evidence="1">
    <location>
        <begin position="1"/>
        <end position="13"/>
    </location>
</feature>
<dbReference type="AlphaFoldDB" id="A0A2I0HQ91"/>